<dbReference type="PATRIC" id="fig|727.532.peg.880"/>
<dbReference type="Proteomes" id="UP000249936">
    <property type="component" value="Unassembled WGS sequence"/>
</dbReference>
<dbReference type="SUPFAM" id="SSF158651">
    <property type="entry name" value="YejL-like"/>
    <property type="match status" value="1"/>
</dbReference>
<evidence type="ECO:0000313" key="2">
    <source>
        <dbReference type="EMBL" id="CAH0448391.1"/>
    </source>
</evidence>
<dbReference type="EMBL" id="MZHU01000003">
    <property type="protein sequence ID" value="PRK67304.1"/>
    <property type="molecule type" value="Genomic_DNA"/>
</dbReference>
<dbReference type="KEGG" id="hiw:NTHI477_00864"/>
<protein>
    <recommendedName>
        <fullName evidence="1">UPF0352 protein BV022_00093</fullName>
    </recommendedName>
</protein>
<reference evidence="8 13" key="3">
    <citation type="submission" date="2018-06" db="EMBL/GenBank/DDBJ databases">
        <authorList>
            <consortium name="Pathogen Informatics"/>
            <person name="Doyle S."/>
        </authorList>
    </citation>
    <scope>NUCLEOTIDE SEQUENCE [LARGE SCALE GENOMIC DNA]</scope>
    <source>
        <strain evidence="8 13">NCTC11872</strain>
    </source>
</reference>
<reference evidence="3 9" key="1">
    <citation type="submission" date="2014-05" db="EMBL/GenBank/DDBJ databases">
        <title>Methylome analysis of the phasevarions of Haemophilus influenzae.</title>
        <authorList>
            <person name="Atack J.M."/>
            <person name="Fox K.L."/>
            <person name="Power P.M."/>
            <person name="Clark T."/>
            <person name="Jurcisek J."/>
            <person name="Korlach J."/>
            <person name="Bakaletz L.O."/>
            <person name="Jennings M.P."/>
        </authorList>
    </citation>
    <scope>NUCLEOTIDE SEQUENCE [LARGE SCALE GENOMIC DNA]</scope>
    <source>
        <strain evidence="3 9">1209</strain>
    </source>
</reference>
<evidence type="ECO:0000313" key="6">
    <source>
        <dbReference type="EMBL" id="PRM18206.1"/>
    </source>
</evidence>
<dbReference type="Proteomes" id="UP000050700">
    <property type="component" value="Unassembled WGS sequence"/>
</dbReference>
<proteinExistence type="inferred from homology"/>
<organism evidence="7">
    <name type="scientific">Haemophilus influenzae</name>
    <dbReference type="NCBI Taxonomy" id="727"/>
    <lineage>
        <taxon>Bacteria</taxon>
        <taxon>Pseudomonadati</taxon>
        <taxon>Pseudomonadota</taxon>
        <taxon>Gammaproteobacteria</taxon>
        <taxon>Pasteurellales</taxon>
        <taxon>Pasteurellaceae</taxon>
        <taxon>Haemophilus</taxon>
    </lineage>
</organism>
<reference evidence="10 11" key="2">
    <citation type="submission" date="2017-02" db="EMBL/GenBank/DDBJ databases">
        <title>Haemophilus influenzae in COPD genome sequencing project.</title>
        <authorList>
            <person name="Murphy T.F."/>
            <person name="Kong Y."/>
            <person name="Nadendla S."/>
            <person name="Tettelin H."/>
            <person name="Pettigrew M."/>
        </authorList>
    </citation>
    <scope>NUCLEOTIDE SEQUENCE [LARGE SCALE GENOMIC DNA]</scope>
    <source>
        <strain evidence="6 12">13P36H1</strain>
        <strain evidence="5 11">19P94H1</strain>
        <strain evidence="4 10">84P15H4</strain>
    </source>
</reference>
<dbReference type="HAMAP" id="MF_00816">
    <property type="entry name" value="UPF0352"/>
    <property type="match status" value="1"/>
</dbReference>
<dbReference type="Proteomes" id="UP000238866">
    <property type="component" value="Unassembled WGS sequence"/>
</dbReference>
<evidence type="ECO:0000313" key="4">
    <source>
        <dbReference type="EMBL" id="PRK67304.1"/>
    </source>
</evidence>
<dbReference type="EMBL" id="OV040584">
    <property type="protein sequence ID" value="CAH0448391.1"/>
    <property type="molecule type" value="Genomic_DNA"/>
</dbReference>
<dbReference type="InterPro" id="IPR009857">
    <property type="entry name" value="UPF0352"/>
</dbReference>
<dbReference type="KEGG" id="hix:NTHI723_00768"/>
<evidence type="ECO:0000313" key="11">
    <source>
        <dbReference type="Proteomes" id="UP000238666"/>
    </source>
</evidence>
<dbReference type="EMBL" id="UASK01000006">
    <property type="protein sequence ID" value="SPX42093.1"/>
    <property type="molecule type" value="Genomic_DNA"/>
</dbReference>
<evidence type="ECO:0000256" key="1">
    <source>
        <dbReference type="HAMAP-Rule" id="MF_00816"/>
    </source>
</evidence>
<dbReference type="GeneID" id="93219881"/>
<dbReference type="KEGG" id="hih:NF38_00740"/>
<dbReference type="Gene3D" id="1.10.3390.10">
    <property type="entry name" value="YejL-like"/>
    <property type="match status" value="1"/>
</dbReference>
<name>A0A0D0IGS1_HAEIF</name>
<reference evidence="2" key="6">
    <citation type="submission" date="2024-01" db="EMBL/GenBank/DDBJ databases">
        <authorList>
            <person name="Riesbeck K."/>
        </authorList>
    </citation>
    <scope>NUCLEOTIDE SEQUENCE</scope>
    <source>
        <strain evidence="2">KR271</strain>
    </source>
</reference>
<comment type="similarity">
    <text evidence="1">Belongs to the UPF0352 family.</text>
</comment>
<dbReference type="EMBL" id="MZKM01000002">
    <property type="protein sequence ID" value="PRL93033.1"/>
    <property type="molecule type" value="Genomic_DNA"/>
</dbReference>
<dbReference type="RefSeq" id="WP_005625990.1">
    <property type="nucleotide sequence ID" value="NZ_AP018764.1"/>
</dbReference>
<reference evidence="7" key="4">
    <citation type="submission" date="2018-08" db="EMBL/GenBank/DDBJ databases">
        <title>Antagonistic pleiotropy in the bifunctional surface protein FadL/P1 during adaptation of Haemophilus influenzae to chronic lung infection associated with COPD.</title>
        <authorList>
            <person name="Moleres J."/>
            <person name="Ehrlich R."/>
        </authorList>
    </citation>
    <scope>NUCLEOTIDE SEQUENCE [LARGE SCALE GENOMIC DNA]</scope>
    <source>
        <strain evidence="7">P668-6062</strain>
    </source>
</reference>
<evidence type="ECO:0000313" key="3">
    <source>
        <dbReference type="EMBL" id="KIS34689.1"/>
    </source>
</evidence>
<dbReference type="Pfam" id="PF07208">
    <property type="entry name" value="DUF1414"/>
    <property type="match status" value="1"/>
</dbReference>
<accession>A0A0D0IGS1</accession>
<sequence>MAQHSKYSDAQLSAIVNDMIAVLEKHKAPVDLSLIALGNMASNLLTTSVPQTQREALAQAFSNSLINAVKTR</sequence>
<evidence type="ECO:0000313" key="13">
    <source>
        <dbReference type="Proteomes" id="UP000249936"/>
    </source>
</evidence>
<dbReference type="NCBIfam" id="NF010242">
    <property type="entry name" value="PRK13689.1"/>
    <property type="match status" value="1"/>
</dbReference>
<evidence type="ECO:0000313" key="7">
    <source>
        <dbReference type="EMBL" id="RFN65309.1"/>
    </source>
</evidence>
<dbReference type="SMR" id="A0A0D0IGS1"/>
<gene>
    <name evidence="5" type="ORF">BV022_00093</name>
    <name evidence="4" type="ORF">BV163_00159</name>
    <name evidence="6" type="ORF">BVZ99_01290</name>
    <name evidence="7" type="ORF">CH627_00550</name>
    <name evidence="2" type="ORF">KRLU271_LOCUS147</name>
    <name evidence="8" type="ORF">NCTC11872_01720</name>
    <name evidence="3" type="ORF">NTHI1209_00291</name>
</gene>
<evidence type="ECO:0000313" key="8">
    <source>
        <dbReference type="EMBL" id="SPX42093.1"/>
    </source>
</evidence>
<evidence type="ECO:0000313" key="12">
    <source>
        <dbReference type="Proteomes" id="UP000238866"/>
    </source>
</evidence>
<evidence type="ECO:0000313" key="14">
    <source>
        <dbReference type="Proteomes" id="UP000837924"/>
    </source>
</evidence>
<dbReference type="Proteomes" id="UP000837924">
    <property type="component" value="Chromosome"/>
</dbReference>
<dbReference type="EMBL" id="JMQP01000002">
    <property type="protein sequence ID" value="KIS34689.1"/>
    <property type="molecule type" value="Genomic_DNA"/>
</dbReference>
<evidence type="ECO:0000313" key="9">
    <source>
        <dbReference type="Proteomes" id="UP000050700"/>
    </source>
</evidence>
<dbReference type="EMBL" id="MZLD01000053">
    <property type="protein sequence ID" value="PRM18206.1"/>
    <property type="molecule type" value="Genomic_DNA"/>
</dbReference>
<dbReference type="PIRSF" id="PIRSF006188">
    <property type="entry name" value="UCP006188"/>
    <property type="match status" value="1"/>
</dbReference>
<dbReference type="EMBL" id="QVJI01000001">
    <property type="protein sequence ID" value="RFN65309.1"/>
    <property type="molecule type" value="Genomic_DNA"/>
</dbReference>
<dbReference type="InterPro" id="IPR023202">
    <property type="entry name" value="YejL_sf"/>
</dbReference>
<dbReference type="OMA" id="HQAPTDL"/>
<evidence type="ECO:0000313" key="5">
    <source>
        <dbReference type="EMBL" id="PRL93033.1"/>
    </source>
</evidence>
<evidence type="ECO:0000313" key="10">
    <source>
        <dbReference type="Proteomes" id="UP000237977"/>
    </source>
</evidence>
<dbReference type="AlphaFoldDB" id="A0A0D0IGS1"/>
<reference evidence="14" key="5">
    <citation type="submission" date="2021-11" db="EMBL/GenBank/DDBJ databases">
        <authorList>
            <person name="Riesbeck K."/>
        </authorList>
    </citation>
    <scope>NUCLEOTIDE SEQUENCE [LARGE SCALE GENOMIC DNA]</scope>
</reference>